<evidence type="ECO:0000256" key="3">
    <source>
        <dbReference type="ARBA" id="ARBA00022692"/>
    </source>
</evidence>
<feature type="transmembrane region" description="Helical" evidence="6">
    <location>
        <begin position="410"/>
        <end position="428"/>
    </location>
</feature>
<evidence type="ECO:0000256" key="6">
    <source>
        <dbReference type="SAM" id="Phobius"/>
    </source>
</evidence>
<keyword evidence="4 6" id="KW-1133">Transmembrane helix</keyword>
<dbReference type="Pfam" id="PF03553">
    <property type="entry name" value="Na_H_antiporter"/>
    <property type="match status" value="1"/>
</dbReference>
<evidence type="ECO:0000256" key="1">
    <source>
        <dbReference type="ARBA" id="ARBA00004651"/>
    </source>
</evidence>
<keyword evidence="2" id="KW-1003">Cell membrane</keyword>
<sequence length="429" mass="44276">MLGLSLARLPVVVAIIIAAVAAGLASGMGVTETLSHFNDGIGNGANVALSYALLGAFAAALAKSGLPHLLSEKALTMVGIDDQRQLGGKIVICLLLFLAAMASQNIVPIHIAFIPLLVPPLLYMMAKIGLDRRAVACILCGGMVSTYMFLPVGFGAIYLHNILLGSLEQAGLPIEGLSVMAALWLPASGMILGLLTAVLITYRGRRHYDLEAITQLESDVVEVQPKVVICALVSIVATFVVQLSFDSMVLGGLVGFVIFMCSGVVDWRESDGLFVDGMKMMATIGFIMISAAGFAEVVKSTGDVPALVHDSAVLVGNSKMVGAMVMLIVGLLITMGIGSSFSTVPIIATIYVPVATGLGFSPLAIVALVGTAGALGDAGSPASDSTLGPTAGLNVDGQHDHIRDTVIPTFLHYNIPLLAGGWLAAILIG</sequence>
<feature type="transmembrane region" description="Helical" evidence="6">
    <location>
        <begin position="86"/>
        <end position="103"/>
    </location>
</feature>
<feature type="domain" description="Putative Na+/H+ antiporter N-terminal" evidence="8">
    <location>
        <begin position="1"/>
        <end position="77"/>
    </location>
</feature>
<evidence type="ECO:0000256" key="5">
    <source>
        <dbReference type="ARBA" id="ARBA00023136"/>
    </source>
</evidence>
<evidence type="ECO:0000259" key="8">
    <source>
        <dbReference type="Pfam" id="PF13726"/>
    </source>
</evidence>
<evidence type="ECO:0000256" key="2">
    <source>
        <dbReference type="ARBA" id="ARBA00022475"/>
    </source>
</evidence>
<feature type="transmembrane region" description="Helical" evidence="6">
    <location>
        <begin position="223"/>
        <end position="243"/>
    </location>
</feature>
<dbReference type="PANTHER" id="PTHR37821:SF1">
    <property type="entry name" value="AMINO ACID TRANSPORTER YUIF-RELATED"/>
    <property type="match status" value="1"/>
</dbReference>
<feature type="transmembrane region" description="Helical" evidence="6">
    <location>
        <begin position="109"/>
        <end position="126"/>
    </location>
</feature>
<dbReference type="Pfam" id="PF13726">
    <property type="entry name" value="Na_H_antiport_2"/>
    <property type="match status" value="1"/>
</dbReference>
<keyword evidence="5 6" id="KW-0472">Membrane</keyword>
<dbReference type="EMBL" id="RKHR01000003">
    <property type="protein sequence ID" value="ROS05814.1"/>
    <property type="molecule type" value="Genomic_DNA"/>
</dbReference>
<feature type="transmembrane region" description="Helical" evidence="6">
    <location>
        <begin position="350"/>
        <end position="375"/>
    </location>
</feature>
<dbReference type="AlphaFoldDB" id="A0A3N2E139"/>
<keyword evidence="3 6" id="KW-0812">Transmembrane</keyword>
<evidence type="ECO:0000256" key="4">
    <source>
        <dbReference type="ARBA" id="ARBA00022989"/>
    </source>
</evidence>
<evidence type="ECO:0008006" key="11">
    <source>
        <dbReference type="Google" id="ProtNLM"/>
    </source>
</evidence>
<accession>A0A3N2E139</accession>
<dbReference type="InterPro" id="IPR032813">
    <property type="entry name" value="Na_H_antiport_N"/>
</dbReference>
<proteinExistence type="predicted"/>
<dbReference type="InterPro" id="IPR052576">
    <property type="entry name" value="AA_Transporter-Related"/>
</dbReference>
<feature type="transmembrane region" description="Helical" evidence="6">
    <location>
        <begin position="249"/>
        <end position="268"/>
    </location>
</feature>
<feature type="domain" description="Na+/H+ antiporter NhaC-like C-terminal" evidence="7">
    <location>
        <begin position="142"/>
        <end position="422"/>
    </location>
</feature>
<evidence type="ECO:0000259" key="7">
    <source>
        <dbReference type="Pfam" id="PF03553"/>
    </source>
</evidence>
<feature type="transmembrane region" description="Helical" evidence="6">
    <location>
        <begin position="7"/>
        <end position="28"/>
    </location>
</feature>
<feature type="transmembrane region" description="Helical" evidence="6">
    <location>
        <begin position="48"/>
        <end position="66"/>
    </location>
</feature>
<dbReference type="Proteomes" id="UP000275394">
    <property type="component" value="Unassembled WGS sequence"/>
</dbReference>
<reference evidence="9 10" key="1">
    <citation type="submission" date="2018-11" db="EMBL/GenBank/DDBJ databases">
        <title>Genomic Encyclopedia of Type Strains, Phase IV (KMG-IV): sequencing the most valuable type-strain genomes for metagenomic binning, comparative biology and taxonomic classification.</title>
        <authorList>
            <person name="Goeker M."/>
        </authorList>
    </citation>
    <scope>NUCLEOTIDE SEQUENCE [LARGE SCALE GENOMIC DNA]</scope>
    <source>
        <strain evidence="9 10">DSM 100316</strain>
    </source>
</reference>
<gene>
    <name evidence="9" type="ORF">EDC56_1368</name>
</gene>
<protein>
    <recommendedName>
        <fullName evidence="11">Sodium:proton antiporter</fullName>
    </recommendedName>
</protein>
<feature type="transmembrane region" description="Helical" evidence="6">
    <location>
        <begin position="179"/>
        <end position="202"/>
    </location>
</feature>
<dbReference type="InterPro" id="IPR018461">
    <property type="entry name" value="Na/H_Antiport_NhaC-like_C"/>
</dbReference>
<organism evidence="9 10">
    <name type="scientific">Sinobacterium caligoides</name>
    <dbReference type="NCBI Taxonomy" id="933926"/>
    <lineage>
        <taxon>Bacteria</taxon>
        <taxon>Pseudomonadati</taxon>
        <taxon>Pseudomonadota</taxon>
        <taxon>Gammaproteobacteria</taxon>
        <taxon>Cellvibrionales</taxon>
        <taxon>Spongiibacteraceae</taxon>
        <taxon>Sinobacterium</taxon>
    </lineage>
</organism>
<dbReference type="GO" id="GO:0005886">
    <property type="term" value="C:plasma membrane"/>
    <property type="evidence" value="ECO:0007669"/>
    <property type="project" value="UniProtKB-SubCell"/>
</dbReference>
<comment type="subcellular location">
    <subcellularLocation>
        <location evidence="1">Cell membrane</location>
        <topology evidence="1">Multi-pass membrane protein</topology>
    </subcellularLocation>
</comment>
<dbReference type="PANTHER" id="PTHR37821">
    <property type="entry name" value="AMINO ACID TRANSPORTER YUIF-RELATED"/>
    <property type="match status" value="1"/>
</dbReference>
<evidence type="ECO:0000313" key="9">
    <source>
        <dbReference type="EMBL" id="ROS05814.1"/>
    </source>
</evidence>
<name>A0A3N2E139_9GAMM</name>
<evidence type="ECO:0000313" key="10">
    <source>
        <dbReference type="Proteomes" id="UP000275394"/>
    </source>
</evidence>
<feature type="transmembrane region" description="Helical" evidence="6">
    <location>
        <begin position="280"/>
        <end position="298"/>
    </location>
</feature>
<keyword evidence="10" id="KW-1185">Reference proteome</keyword>
<comment type="caution">
    <text evidence="9">The sequence shown here is derived from an EMBL/GenBank/DDBJ whole genome shotgun (WGS) entry which is preliminary data.</text>
</comment>
<feature type="transmembrane region" description="Helical" evidence="6">
    <location>
        <begin position="138"/>
        <end position="159"/>
    </location>
</feature>
<feature type="transmembrane region" description="Helical" evidence="6">
    <location>
        <begin position="318"/>
        <end position="338"/>
    </location>
</feature>